<keyword evidence="2" id="KW-0963">Cytoplasm</keyword>
<dbReference type="GO" id="GO:0005737">
    <property type="term" value="C:cytoplasm"/>
    <property type="evidence" value="ECO:0007669"/>
    <property type="project" value="UniProtKB-SubCell"/>
</dbReference>
<evidence type="ECO:0000256" key="3">
    <source>
        <dbReference type="ARBA" id="ARBA00022917"/>
    </source>
</evidence>
<dbReference type="Gene3D" id="1.20.1050.130">
    <property type="match status" value="1"/>
</dbReference>
<dbReference type="InterPro" id="IPR042360">
    <property type="entry name" value="AIMP2"/>
</dbReference>
<comment type="subcellular location">
    <subcellularLocation>
        <location evidence="1">Cytoplasm</location>
    </subcellularLocation>
</comment>
<protein>
    <submittedName>
        <fullName evidence="6">Thioredoxin_16 domain-containing protein</fullName>
    </submittedName>
</protein>
<keyword evidence="3" id="KW-0648">Protein biosynthesis</keyword>
<evidence type="ECO:0000256" key="2">
    <source>
        <dbReference type="ARBA" id="ARBA00022490"/>
    </source>
</evidence>
<sequence>MDKPRDYSQVLEIMYKLDPLVQKLTHFVHTDSMYKLRNLFPHSNDSNIANNISCGNTTSERDQTMLNELHQLDNSITFLLNTFKSYKPKKQKKNCSQTTTAATTNTATTTATATATATSTISTAETAALKKSFVDELHELSSHVNNLLNYPKADPTNAQSVQTLLSRLDGELNSLIDIFTSYPSQLVNTTTASTTVAMRTPKEPVTLIIQCNPNNPPLSVLLLCHLLISNHYRVTIKSFKHSTVMKELPQSLEKLLELLTTPAAATTPIDTNLNLHFIWNLSCPDCVISSFDKSITPSKLYGECMLVELIYRVFESAAQTDDKLLSLIMLIDSKLLLSSSSSSSSSLGTSSTIVQACRQEALTTLNAHSYFQQITRDFPSIIDCYLYTCLKQLNFFNGDGLPGNLKVWLKFCQKWKSFNLLSV</sequence>
<organism evidence="5 6">
    <name type="scientific">Trichobilharzia regenti</name>
    <name type="common">Nasal bird schistosome</name>
    <dbReference type="NCBI Taxonomy" id="157069"/>
    <lineage>
        <taxon>Eukaryota</taxon>
        <taxon>Metazoa</taxon>
        <taxon>Spiralia</taxon>
        <taxon>Lophotrochozoa</taxon>
        <taxon>Platyhelminthes</taxon>
        <taxon>Trematoda</taxon>
        <taxon>Digenea</taxon>
        <taxon>Strigeidida</taxon>
        <taxon>Schistosomatoidea</taxon>
        <taxon>Schistosomatidae</taxon>
        <taxon>Trichobilharzia</taxon>
    </lineage>
</organism>
<reference evidence="6" key="2">
    <citation type="submission" date="2023-11" db="UniProtKB">
        <authorList>
            <consortium name="WormBaseParasite"/>
        </authorList>
    </citation>
    <scope>IDENTIFICATION</scope>
</reference>
<evidence type="ECO:0000259" key="4">
    <source>
        <dbReference type="Pfam" id="PF18569"/>
    </source>
</evidence>
<evidence type="ECO:0000313" key="6">
    <source>
        <dbReference type="WBParaSite" id="TREG1_95560.1"/>
    </source>
</evidence>
<name>A0AA85KI13_TRIRE</name>
<keyword evidence="5" id="KW-1185">Reference proteome</keyword>
<dbReference type="Proteomes" id="UP000050795">
    <property type="component" value="Unassembled WGS sequence"/>
</dbReference>
<evidence type="ECO:0000256" key="1">
    <source>
        <dbReference type="ARBA" id="ARBA00004496"/>
    </source>
</evidence>
<reference evidence="5" key="1">
    <citation type="submission" date="2022-06" db="EMBL/GenBank/DDBJ databases">
        <authorList>
            <person name="Berger JAMES D."/>
            <person name="Berger JAMES D."/>
        </authorList>
    </citation>
    <scope>NUCLEOTIDE SEQUENCE [LARGE SCALE GENOMIC DNA]</scope>
</reference>
<evidence type="ECO:0000313" key="5">
    <source>
        <dbReference type="Proteomes" id="UP000050795"/>
    </source>
</evidence>
<dbReference type="Pfam" id="PF18569">
    <property type="entry name" value="Thioredoxin_16"/>
    <property type="match status" value="1"/>
</dbReference>
<dbReference type="PANTHER" id="PTHR13438:SF2">
    <property type="entry name" value="AMINOACYL TRNA SYNTHASE COMPLEX-INTERACTING MULTIFUNCTIONAL PROTEIN 2"/>
    <property type="match status" value="1"/>
</dbReference>
<feature type="domain" description="AIMP2 thioredoxin-like" evidence="4">
    <location>
        <begin position="207"/>
        <end position="280"/>
    </location>
</feature>
<dbReference type="GO" id="GO:0017101">
    <property type="term" value="C:aminoacyl-tRNA synthetase multienzyme complex"/>
    <property type="evidence" value="ECO:0007669"/>
    <property type="project" value="InterPro"/>
</dbReference>
<dbReference type="GO" id="GO:0006412">
    <property type="term" value="P:translation"/>
    <property type="evidence" value="ECO:0007669"/>
    <property type="project" value="UniProtKB-KW"/>
</dbReference>
<dbReference type="PANTHER" id="PTHR13438">
    <property type="entry name" value="AMINOACYL TRNA SYNTHASE COMPLEX-INTERACTING MULTIFUNCTIONAL PROTEIN"/>
    <property type="match status" value="1"/>
</dbReference>
<dbReference type="InterPro" id="IPR041503">
    <property type="entry name" value="AIMP2_thioredoxin"/>
</dbReference>
<dbReference type="WBParaSite" id="TREG1_95560.1">
    <property type="protein sequence ID" value="TREG1_95560.1"/>
    <property type="gene ID" value="TREG1_95560"/>
</dbReference>
<dbReference type="AlphaFoldDB" id="A0AA85KI13"/>
<accession>A0AA85KI13</accession>
<proteinExistence type="predicted"/>